<feature type="transmembrane region" description="Helical" evidence="1">
    <location>
        <begin position="87"/>
        <end position="107"/>
    </location>
</feature>
<feature type="transmembrane region" description="Helical" evidence="1">
    <location>
        <begin position="119"/>
        <end position="136"/>
    </location>
</feature>
<organism evidence="2 3">
    <name type="scientific">Rhodohalobacter mucosus</name>
    <dbReference type="NCBI Taxonomy" id="2079485"/>
    <lineage>
        <taxon>Bacteria</taxon>
        <taxon>Pseudomonadati</taxon>
        <taxon>Balneolota</taxon>
        <taxon>Balneolia</taxon>
        <taxon>Balneolales</taxon>
        <taxon>Balneolaceae</taxon>
        <taxon>Rhodohalobacter</taxon>
    </lineage>
</organism>
<evidence type="ECO:0000256" key="1">
    <source>
        <dbReference type="SAM" id="Phobius"/>
    </source>
</evidence>
<evidence type="ECO:0000313" key="2">
    <source>
        <dbReference type="EMBL" id="PWN07123.1"/>
    </source>
</evidence>
<evidence type="ECO:0000313" key="3">
    <source>
        <dbReference type="Proteomes" id="UP000245533"/>
    </source>
</evidence>
<sequence>MRVIFLLTGFLFLTASCTTSRWVVTDEFALDSSAEPEIVDRTNILVLEREPTPENPVLLYTPYEVIQEQYPLRVEMERTVQKYRPRWGFMLLGLAGTLFAFAAANSNTILTDVSRSQKVILNVTGGVLGILSFVNLQPSGDPIYTGESELMRRSGVEVLVDSTSIPGVESGVLDVVSITYLDSVLFRETDLALPENGLEINLASLSGDLGDEIQGDSQVNVLIEYGGSEYAENVRVDQFMAPFIRITQPVATLHSSAEDSEINVVSEVGRDSQMQILAEGEDGWYRVRYENTEAYIRDDAGERKWMALSGSESSLVYEFAEIPFGGIDVESGVPVLKESNPSDKALIVTNGIGNQAGARQYLGRDHDLYRHYSRNAFQVEESEIHTFRERGGGELLRLSETAGSMFDSGSLYIFVTGFADIRTGASGREVVMVYEDRAGEVSEIPLLELFSEIADLSPETLYLFIDLDYLTDPNGNSSERELISLISEASGMLLRMLPNSAIVFSNRPGQQSGLYSGMNSENMRHHIFAYYWAEALQQRKTRLSDLVNHLDSNVDYMSRRLHDRPQEIQAYGNLTLQISD</sequence>
<accession>A0A316TR93</accession>
<name>A0A316TR93_9BACT</name>
<dbReference type="RefSeq" id="WP_109646472.1">
    <property type="nucleotide sequence ID" value="NZ_QGGB01000005.1"/>
</dbReference>
<dbReference type="EMBL" id="QGGB01000005">
    <property type="protein sequence ID" value="PWN07123.1"/>
    <property type="molecule type" value="Genomic_DNA"/>
</dbReference>
<reference evidence="2 3" key="1">
    <citation type="submission" date="2018-05" db="EMBL/GenBank/DDBJ databases">
        <title>Rhodohalobacter halophilus gen. nov., sp. nov., a moderately halophilic member of the family Balneolaceae.</title>
        <authorList>
            <person name="Liu Z.-W."/>
        </authorList>
    </citation>
    <scope>NUCLEOTIDE SEQUENCE [LARGE SCALE GENOMIC DNA]</scope>
    <source>
        <strain evidence="2 3">8A47</strain>
    </source>
</reference>
<protein>
    <submittedName>
        <fullName evidence="2">Uncharacterized protein</fullName>
    </submittedName>
</protein>
<keyword evidence="1" id="KW-0472">Membrane</keyword>
<dbReference type="PROSITE" id="PS51257">
    <property type="entry name" value="PROKAR_LIPOPROTEIN"/>
    <property type="match status" value="1"/>
</dbReference>
<proteinExistence type="predicted"/>
<gene>
    <name evidence="2" type="ORF">DDZ15_07620</name>
</gene>
<dbReference type="Proteomes" id="UP000245533">
    <property type="component" value="Unassembled WGS sequence"/>
</dbReference>
<keyword evidence="1" id="KW-1133">Transmembrane helix</keyword>
<keyword evidence="1" id="KW-0812">Transmembrane</keyword>
<dbReference type="AlphaFoldDB" id="A0A316TR93"/>
<comment type="caution">
    <text evidence="2">The sequence shown here is derived from an EMBL/GenBank/DDBJ whole genome shotgun (WGS) entry which is preliminary data.</text>
</comment>
<dbReference type="OrthoDB" id="1522707at2"/>
<keyword evidence="3" id="KW-1185">Reference proteome</keyword>